<comment type="caution">
    <text evidence="2">The sequence shown here is derived from an EMBL/GenBank/DDBJ whole genome shotgun (WGS) entry which is preliminary data.</text>
</comment>
<gene>
    <name evidence="2" type="ORF">MD483_18315</name>
</gene>
<name>A0A9X3CH56_9VIBR</name>
<dbReference type="Pfam" id="PF00089">
    <property type="entry name" value="Trypsin"/>
    <property type="match status" value="1"/>
</dbReference>
<reference evidence="2" key="1">
    <citation type="submission" date="2022-02" db="EMBL/GenBank/DDBJ databases">
        <title>Vibrio sp. nov., a new bacterium isolated from Bohai sea, China.</title>
        <authorList>
            <person name="Yuan Y."/>
        </authorList>
    </citation>
    <scope>NUCLEOTIDE SEQUENCE</scope>
    <source>
        <strain evidence="2">DBSS07</strain>
    </source>
</reference>
<proteinExistence type="predicted"/>
<dbReference type="Gene3D" id="2.40.10.10">
    <property type="entry name" value="Trypsin-like serine proteases"/>
    <property type="match status" value="1"/>
</dbReference>
<dbReference type="RefSeq" id="WP_265688858.1">
    <property type="nucleotide sequence ID" value="NZ_JAKRRX010000140.1"/>
</dbReference>
<feature type="domain" description="Peptidase S1" evidence="1">
    <location>
        <begin position="2"/>
        <end position="110"/>
    </location>
</feature>
<evidence type="ECO:0000259" key="1">
    <source>
        <dbReference type="Pfam" id="PF00089"/>
    </source>
</evidence>
<sequence length="126" mass="14207">MINGEVVDSSNYKFFVGLYNDEEKRVSESGVLIDSHWILTSTHMLNYNRPEDTMKIATCPYEDGVITRFETLSSIEKIVPMPKFNIPTTGGNIEAEPDISLVKSTQRLDVGGAEILPLLQLYTRDH</sequence>
<keyword evidence="3" id="KW-1185">Reference proteome</keyword>
<dbReference type="AlphaFoldDB" id="A0A9X3CH56"/>
<evidence type="ECO:0000313" key="3">
    <source>
        <dbReference type="Proteomes" id="UP001155586"/>
    </source>
</evidence>
<dbReference type="GO" id="GO:0004252">
    <property type="term" value="F:serine-type endopeptidase activity"/>
    <property type="evidence" value="ECO:0007669"/>
    <property type="project" value="InterPro"/>
</dbReference>
<organism evidence="2 3">
    <name type="scientific">Vibrio paucivorans</name>
    <dbReference type="NCBI Taxonomy" id="2829489"/>
    <lineage>
        <taxon>Bacteria</taxon>
        <taxon>Pseudomonadati</taxon>
        <taxon>Pseudomonadota</taxon>
        <taxon>Gammaproteobacteria</taxon>
        <taxon>Vibrionales</taxon>
        <taxon>Vibrionaceae</taxon>
        <taxon>Vibrio</taxon>
    </lineage>
</organism>
<dbReference type="InterPro" id="IPR043504">
    <property type="entry name" value="Peptidase_S1_PA_chymotrypsin"/>
</dbReference>
<dbReference type="InterPro" id="IPR009003">
    <property type="entry name" value="Peptidase_S1_PA"/>
</dbReference>
<dbReference type="GO" id="GO:0006508">
    <property type="term" value="P:proteolysis"/>
    <property type="evidence" value="ECO:0007669"/>
    <property type="project" value="InterPro"/>
</dbReference>
<protein>
    <submittedName>
        <fullName evidence="2">S1 family peptidase</fullName>
    </submittedName>
</protein>
<evidence type="ECO:0000313" key="2">
    <source>
        <dbReference type="EMBL" id="MCW8335768.1"/>
    </source>
</evidence>
<dbReference type="InterPro" id="IPR001254">
    <property type="entry name" value="Trypsin_dom"/>
</dbReference>
<dbReference type="Proteomes" id="UP001155586">
    <property type="component" value="Unassembled WGS sequence"/>
</dbReference>
<dbReference type="SUPFAM" id="SSF50494">
    <property type="entry name" value="Trypsin-like serine proteases"/>
    <property type="match status" value="1"/>
</dbReference>
<accession>A0A9X3CH56</accession>
<dbReference type="EMBL" id="JAKRRX010000140">
    <property type="protein sequence ID" value="MCW8335768.1"/>
    <property type="molecule type" value="Genomic_DNA"/>
</dbReference>